<dbReference type="AlphaFoldDB" id="A0A6G1HXX1"/>
<protein>
    <submittedName>
        <fullName evidence="2">Uncharacterized protein</fullName>
    </submittedName>
</protein>
<sequence length="121" mass="13254">MTAFVTPPLRLLMCKLTSTTGPFVPRGCVQQPRTRHLCVALRFPAAVQLAAPVTLRTNAVQSFIPVAQPTPSLNRPRTRVIKPPPSYVAPAKAADTSIPRLSCENFLARRLLQTLVPRSEV</sequence>
<proteinExistence type="predicted"/>
<accession>A0A6G1HXX1</accession>
<keyword evidence="3" id="KW-1185">Reference proteome</keyword>
<gene>
    <name evidence="2" type="ORF">EJ06DRAFT_403230</name>
</gene>
<evidence type="ECO:0000313" key="3">
    <source>
        <dbReference type="Proteomes" id="UP000799640"/>
    </source>
</evidence>
<evidence type="ECO:0000256" key="1">
    <source>
        <dbReference type="SAM" id="MobiDB-lite"/>
    </source>
</evidence>
<feature type="region of interest" description="Disordered" evidence="1">
    <location>
        <begin position="67"/>
        <end position="87"/>
    </location>
</feature>
<reference evidence="2" key="1">
    <citation type="journal article" date="2020" name="Stud. Mycol.">
        <title>101 Dothideomycetes genomes: a test case for predicting lifestyles and emergence of pathogens.</title>
        <authorList>
            <person name="Haridas S."/>
            <person name="Albert R."/>
            <person name="Binder M."/>
            <person name="Bloem J."/>
            <person name="Labutti K."/>
            <person name="Salamov A."/>
            <person name="Andreopoulos B."/>
            <person name="Baker S."/>
            <person name="Barry K."/>
            <person name="Bills G."/>
            <person name="Bluhm B."/>
            <person name="Cannon C."/>
            <person name="Castanera R."/>
            <person name="Culley D."/>
            <person name="Daum C."/>
            <person name="Ezra D."/>
            <person name="Gonzalez J."/>
            <person name="Henrissat B."/>
            <person name="Kuo A."/>
            <person name="Liang C."/>
            <person name="Lipzen A."/>
            <person name="Lutzoni F."/>
            <person name="Magnuson J."/>
            <person name="Mondo S."/>
            <person name="Nolan M."/>
            <person name="Ohm R."/>
            <person name="Pangilinan J."/>
            <person name="Park H.-J."/>
            <person name="Ramirez L."/>
            <person name="Alfaro M."/>
            <person name="Sun H."/>
            <person name="Tritt A."/>
            <person name="Yoshinaga Y."/>
            <person name="Zwiers L.-H."/>
            <person name="Turgeon B."/>
            <person name="Goodwin S."/>
            <person name="Spatafora J."/>
            <person name="Crous P."/>
            <person name="Grigoriev I."/>
        </authorList>
    </citation>
    <scope>NUCLEOTIDE SEQUENCE</scope>
    <source>
        <strain evidence="2">CBS 262.69</strain>
    </source>
</reference>
<dbReference type="Proteomes" id="UP000799640">
    <property type="component" value="Unassembled WGS sequence"/>
</dbReference>
<evidence type="ECO:0000313" key="2">
    <source>
        <dbReference type="EMBL" id="KAF2400716.1"/>
    </source>
</evidence>
<organism evidence="2 3">
    <name type="scientific">Trichodelitschia bisporula</name>
    <dbReference type="NCBI Taxonomy" id="703511"/>
    <lineage>
        <taxon>Eukaryota</taxon>
        <taxon>Fungi</taxon>
        <taxon>Dikarya</taxon>
        <taxon>Ascomycota</taxon>
        <taxon>Pezizomycotina</taxon>
        <taxon>Dothideomycetes</taxon>
        <taxon>Dothideomycetes incertae sedis</taxon>
        <taxon>Phaeotrichales</taxon>
        <taxon>Phaeotrichaceae</taxon>
        <taxon>Trichodelitschia</taxon>
    </lineage>
</organism>
<dbReference type="EMBL" id="ML996694">
    <property type="protein sequence ID" value="KAF2400716.1"/>
    <property type="molecule type" value="Genomic_DNA"/>
</dbReference>
<name>A0A6G1HXX1_9PEZI</name>